<gene>
    <name evidence="1" type="ORF">ANSO36C_55020</name>
</gene>
<evidence type="ECO:0008006" key="3">
    <source>
        <dbReference type="Google" id="ProtNLM"/>
    </source>
</evidence>
<dbReference type="Pfam" id="PF07845">
    <property type="entry name" value="DUF1636"/>
    <property type="match status" value="1"/>
</dbReference>
<protein>
    <recommendedName>
        <fullName evidence="3">Metal-binding protein</fullName>
    </recommendedName>
</protein>
<dbReference type="EMBL" id="AP025732">
    <property type="protein sequence ID" value="BDI19700.1"/>
    <property type="molecule type" value="Genomic_DNA"/>
</dbReference>
<proteinExistence type="predicted"/>
<reference evidence="1" key="1">
    <citation type="submission" date="2022-04" db="EMBL/GenBank/DDBJ databases">
        <title>Complete genome sequence of a cyanobacterium, Nostoc sp. SO-36, isolated in Antarctica.</title>
        <authorList>
            <person name="Kanesaki Y."/>
            <person name="Effendi D."/>
            <person name="Sakamoto T."/>
            <person name="Ohtani S."/>
            <person name="Awai K."/>
        </authorList>
    </citation>
    <scope>NUCLEOTIDE SEQUENCE</scope>
    <source>
        <strain evidence="1">SO-36</strain>
    </source>
</reference>
<evidence type="ECO:0000313" key="2">
    <source>
        <dbReference type="Proteomes" id="UP001055453"/>
    </source>
</evidence>
<name>A0ABM7Z913_NOSCO</name>
<sequence>MTKHTLFVCKSCRRSSEELSENQPCDGSIFLDKITTLSAEKFAAAELEIQTVECLWACNRGCVVAVSNPDKPTYLLGDLPPDEENALALLEFTQMYISHRQGAVDWDELPIQLDSAFLACIPSVINQEIPEP</sequence>
<keyword evidence="2" id="KW-1185">Reference proteome</keyword>
<organism evidence="1 2">
    <name type="scientific">Nostoc cf. commune SO-36</name>
    <dbReference type="NCBI Taxonomy" id="449208"/>
    <lineage>
        <taxon>Bacteria</taxon>
        <taxon>Bacillati</taxon>
        <taxon>Cyanobacteriota</taxon>
        <taxon>Cyanophyceae</taxon>
        <taxon>Nostocales</taxon>
        <taxon>Nostocaceae</taxon>
        <taxon>Nostoc</taxon>
    </lineage>
</organism>
<dbReference type="InterPro" id="IPR012863">
    <property type="entry name" value="DUF1636"/>
</dbReference>
<accession>A0ABM7Z913</accession>
<dbReference type="RefSeq" id="WP_251957274.1">
    <property type="nucleotide sequence ID" value="NZ_AP025732.1"/>
</dbReference>
<dbReference type="Proteomes" id="UP001055453">
    <property type="component" value="Chromosome"/>
</dbReference>
<evidence type="ECO:0000313" key="1">
    <source>
        <dbReference type="EMBL" id="BDI19700.1"/>
    </source>
</evidence>